<dbReference type="RefSeq" id="WP_134424928.1">
    <property type="nucleotide sequence ID" value="NZ_SOHA01000034.1"/>
</dbReference>
<evidence type="ECO:0000313" key="2">
    <source>
        <dbReference type="EMBL" id="TFD28980.1"/>
    </source>
</evidence>
<keyword evidence="1" id="KW-0472">Membrane</keyword>
<accession>A0A4Y8JXM3</accession>
<keyword evidence="1" id="KW-1133">Transmembrane helix</keyword>
<sequence>MTDSSQTATPVGSGSRRRTPRWLSTTIAILFGLFYAYDVWEAVGNLVGLNILAQSLDSQLSGFGIVVLLIGILGPIVIFVLAAWIGRFRGPAPQAALFLAGLCLSAAIAVNIFTLGAGSLLA</sequence>
<feature type="transmembrane region" description="Helical" evidence="1">
    <location>
        <begin position="60"/>
        <end position="85"/>
    </location>
</feature>
<gene>
    <name evidence="2" type="ORF">E3T49_10840</name>
</gene>
<feature type="transmembrane region" description="Helical" evidence="1">
    <location>
        <begin position="97"/>
        <end position="121"/>
    </location>
</feature>
<dbReference type="OrthoDB" id="5116782at2"/>
<dbReference type="AlphaFoldDB" id="A0A4Y8JXM3"/>
<protein>
    <submittedName>
        <fullName evidence="2">Uncharacterized protein</fullName>
    </submittedName>
</protein>
<name>A0A4Y8JXM3_9MICO</name>
<proteinExistence type="predicted"/>
<evidence type="ECO:0000256" key="1">
    <source>
        <dbReference type="SAM" id="Phobius"/>
    </source>
</evidence>
<dbReference type="EMBL" id="SOHA01000034">
    <property type="protein sequence ID" value="TFD28980.1"/>
    <property type="molecule type" value="Genomic_DNA"/>
</dbReference>
<feature type="transmembrane region" description="Helical" evidence="1">
    <location>
        <begin position="22"/>
        <end position="40"/>
    </location>
</feature>
<organism evidence="2 3">
    <name type="scientific">Cryobacterium cryoconiti</name>
    <dbReference type="NCBI Taxonomy" id="1259239"/>
    <lineage>
        <taxon>Bacteria</taxon>
        <taxon>Bacillati</taxon>
        <taxon>Actinomycetota</taxon>
        <taxon>Actinomycetes</taxon>
        <taxon>Micrococcales</taxon>
        <taxon>Microbacteriaceae</taxon>
        <taxon>Cryobacterium</taxon>
    </lineage>
</organism>
<reference evidence="2 3" key="1">
    <citation type="submission" date="2019-03" db="EMBL/GenBank/DDBJ databases">
        <title>Genomics of glacier-inhabiting Cryobacterium strains.</title>
        <authorList>
            <person name="Liu Q."/>
            <person name="Xin Y.-H."/>
        </authorList>
    </citation>
    <scope>NUCLEOTIDE SEQUENCE [LARGE SCALE GENOMIC DNA]</scope>
    <source>
        <strain evidence="2 3">TMT1-51</strain>
    </source>
</reference>
<keyword evidence="1" id="KW-0812">Transmembrane</keyword>
<evidence type="ECO:0000313" key="3">
    <source>
        <dbReference type="Proteomes" id="UP000297472"/>
    </source>
</evidence>
<comment type="caution">
    <text evidence="2">The sequence shown here is derived from an EMBL/GenBank/DDBJ whole genome shotgun (WGS) entry which is preliminary data.</text>
</comment>
<dbReference type="Proteomes" id="UP000297472">
    <property type="component" value="Unassembled WGS sequence"/>
</dbReference>
<keyword evidence="3" id="KW-1185">Reference proteome</keyword>